<evidence type="ECO:0000256" key="2">
    <source>
        <dbReference type="ARBA" id="ARBA00022598"/>
    </source>
</evidence>
<evidence type="ECO:0000256" key="4">
    <source>
        <dbReference type="ARBA" id="ARBA00022840"/>
    </source>
</evidence>
<protein>
    <recommendedName>
        <fullName evidence="7">FDX-ACB domain-containing protein</fullName>
    </recommendedName>
</protein>
<evidence type="ECO:0000256" key="6">
    <source>
        <dbReference type="ARBA" id="ARBA00023146"/>
    </source>
</evidence>
<feature type="domain" description="FDX-ACB" evidence="7">
    <location>
        <begin position="236"/>
        <end position="341"/>
    </location>
</feature>
<dbReference type="Proteomes" id="UP000029738">
    <property type="component" value="Unassembled WGS sequence"/>
</dbReference>
<dbReference type="Gene3D" id="3.30.930.10">
    <property type="entry name" value="Bira Bifunctional Protein, Domain 2"/>
    <property type="match status" value="1"/>
</dbReference>
<comment type="similarity">
    <text evidence="1">Belongs to the class-II aminoacyl-tRNA synthetase family.</text>
</comment>
<proteinExistence type="inferred from homology"/>
<dbReference type="EMBL" id="JHEG02000037">
    <property type="protein sequence ID" value="KIE12418.1"/>
    <property type="molecule type" value="Genomic_DNA"/>
</dbReference>
<keyword evidence="2" id="KW-0436">Ligase</keyword>
<evidence type="ECO:0000313" key="9">
    <source>
        <dbReference type="EMBL" id="KIE12418.1"/>
    </source>
</evidence>
<reference evidence="8" key="2">
    <citation type="submission" date="2019-11" db="EMBL/GenBank/DDBJ databases">
        <title>Improved Assembly of Tolypothrix boutellei genome.</title>
        <authorList>
            <person name="Sarangi A.N."/>
            <person name="Mukherjee M."/>
            <person name="Ghosh S."/>
            <person name="Singh D."/>
            <person name="Das A."/>
            <person name="Kant S."/>
            <person name="Prusty A."/>
            <person name="Tripathy S."/>
        </authorList>
    </citation>
    <scope>NUCLEOTIDE SEQUENCE</scope>
    <source>
        <strain evidence="8">VB521301</strain>
    </source>
</reference>
<accession>A0A0C1R9R8</accession>
<dbReference type="PROSITE" id="PS51447">
    <property type="entry name" value="FDX_ACB"/>
    <property type="match status" value="1"/>
</dbReference>
<dbReference type="SMART" id="SM00896">
    <property type="entry name" value="FDX-ACB"/>
    <property type="match status" value="1"/>
</dbReference>
<dbReference type="InterPro" id="IPR045864">
    <property type="entry name" value="aa-tRNA-synth_II/BPL/LPL"/>
</dbReference>
<dbReference type="SUPFAM" id="SSF54991">
    <property type="entry name" value="Anticodon-binding domain of PheRS"/>
    <property type="match status" value="1"/>
</dbReference>
<evidence type="ECO:0000313" key="10">
    <source>
        <dbReference type="Proteomes" id="UP000029738"/>
    </source>
</evidence>
<keyword evidence="3" id="KW-0547">Nucleotide-binding</keyword>
<evidence type="ECO:0000313" key="8">
    <source>
        <dbReference type="EMBL" id="KAF3890248.1"/>
    </source>
</evidence>
<comment type="caution">
    <text evidence="9">The sequence shown here is derived from an EMBL/GenBank/DDBJ whole genome shotgun (WGS) entry which is preliminary data.</text>
</comment>
<dbReference type="OrthoDB" id="489670at2"/>
<evidence type="ECO:0000259" key="7">
    <source>
        <dbReference type="PROSITE" id="PS51447"/>
    </source>
</evidence>
<dbReference type="GO" id="GO:0006412">
    <property type="term" value="P:translation"/>
    <property type="evidence" value="ECO:0007669"/>
    <property type="project" value="UniProtKB-KW"/>
</dbReference>
<dbReference type="InterPro" id="IPR036690">
    <property type="entry name" value="Fdx_antiC-bd_sf"/>
</dbReference>
<keyword evidence="4" id="KW-0067">ATP-binding</keyword>
<dbReference type="EMBL" id="JHEG04000001">
    <property type="protein sequence ID" value="KAF3890248.1"/>
    <property type="molecule type" value="Genomic_DNA"/>
</dbReference>
<gene>
    <name evidence="9" type="ORF">DA73_0212860</name>
    <name evidence="8" type="ORF">DA73_0400035970</name>
</gene>
<name>A0A0C1R9R8_9CYAN</name>
<keyword evidence="10" id="KW-1185">Reference proteome</keyword>
<dbReference type="Pfam" id="PF01409">
    <property type="entry name" value="tRNA-synt_2d"/>
    <property type="match status" value="1"/>
</dbReference>
<dbReference type="GO" id="GO:0000049">
    <property type="term" value="F:tRNA binding"/>
    <property type="evidence" value="ECO:0007669"/>
    <property type="project" value="InterPro"/>
</dbReference>
<reference evidence="9" key="1">
    <citation type="journal article" date="2015" name="Genome Announc.">
        <title>Draft Genome Sequence of Tolypothrix boutellei Strain VB521301.</title>
        <authorList>
            <person name="Chandrababunaidu M.M."/>
            <person name="Singh D."/>
            <person name="Sen D."/>
            <person name="Bhan S."/>
            <person name="Das S."/>
            <person name="Gupta A."/>
            <person name="Adhikary S.P."/>
            <person name="Tripathy S."/>
        </authorList>
    </citation>
    <scope>NUCLEOTIDE SEQUENCE</scope>
    <source>
        <strain evidence="9">VB521301</strain>
    </source>
</reference>
<dbReference type="SUPFAM" id="SSF55681">
    <property type="entry name" value="Class II aaRS and biotin synthetases"/>
    <property type="match status" value="1"/>
</dbReference>
<dbReference type="STRING" id="1479485.DA73_0212860"/>
<keyword evidence="6" id="KW-0030">Aminoacyl-tRNA synthetase</keyword>
<evidence type="ECO:0000256" key="3">
    <source>
        <dbReference type="ARBA" id="ARBA00022741"/>
    </source>
</evidence>
<dbReference type="Gene3D" id="3.30.70.380">
    <property type="entry name" value="Ferrodoxin-fold anticodon-binding domain"/>
    <property type="match status" value="1"/>
</dbReference>
<dbReference type="GO" id="GO:0004812">
    <property type="term" value="F:aminoacyl-tRNA ligase activity"/>
    <property type="evidence" value="ECO:0007669"/>
    <property type="project" value="UniProtKB-KW"/>
</dbReference>
<dbReference type="RefSeq" id="WP_038082635.1">
    <property type="nucleotide sequence ID" value="NZ_JHEG04000001.1"/>
</dbReference>
<dbReference type="GO" id="GO:0005524">
    <property type="term" value="F:ATP binding"/>
    <property type="evidence" value="ECO:0007669"/>
    <property type="project" value="UniProtKB-KW"/>
</dbReference>
<evidence type="ECO:0000256" key="1">
    <source>
        <dbReference type="ARBA" id="ARBA00008226"/>
    </source>
</evidence>
<dbReference type="InterPro" id="IPR002319">
    <property type="entry name" value="Phenylalanyl-tRNA_Synthase"/>
</dbReference>
<keyword evidence="5" id="KW-0648">Protein biosynthesis</keyword>
<evidence type="ECO:0000256" key="5">
    <source>
        <dbReference type="ARBA" id="ARBA00022917"/>
    </source>
</evidence>
<dbReference type="AlphaFoldDB" id="A0A0C1R9R8"/>
<organism evidence="9">
    <name type="scientific">Tolypothrix bouteillei VB521301</name>
    <dbReference type="NCBI Taxonomy" id="1479485"/>
    <lineage>
        <taxon>Bacteria</taxon>
        <taxon>Bacillati</taxon>
        <taxon>Cyanobacteriota</taxon>
        <taxon>Cyanophyceae</taxon>
        <taxon>Nostocales</taxon>
        <taxon>Tolypothrichaceae</taxon>
        <taxon>Tolypothrix</taxon>
    </lineage>
</organism>
<sequence length="341" mass="38509">MTNPANGIHAINLIVYKIAEALQASGYPEPTIWRSSPITTVANNFDKLYFPSDSLSRSPKYTRYLNDGRLLRTHTTTIVPELLPKLQGEQLILHPGICYRRDVVDKRHVGEPHQMDVWLTSEHQALGRDALIKFVQIILHAVLPGVSYRLNETSHPYTYHGLEIEVLVNGKWVEVGECGEAHPGLLKPGYTGLASGWGLDRLVMLVKGMDDIRLLRSTNPKIAEQMTNLELYHQVSNQPSIYRDMSIVTGLDVELEDICEQIVETLGDDVELLESVDILSETHYHQLPPQAIQRLGIQPHQKNLLVRMTLQSLRTSITNQKANMLRELVYQKIHQGLPAIA</sequence>
<dbReference type="GO" id="GO:0043039">
    <property type="term" value="P:tRNA aminoacylation"/>
    <property type="evidence" value="ECO:0007669"/>
    <property type="project" value="InterPro"/>
</dbReference>
<dbReference type="InterPro" id="IPR005121">
    <property type="entry name" value="Fdx_antiC-bd"/>
</dbReference>